<name>A0ABV8JM53_9FLAO</name>
<organism evidence="1 2">
    <name type="scientific">Euzebyella saccharophila</name>
    <dbReference type="NCBI Taxonomy" id="679664"/>
    <lineage>
        <taxon>Bacteria</taxon>
        <taxon>Pseudomonadati</taxon>
        <taxon>Bacteroidota</taxon>
        <taxon>Flavobacteriia</taxon>
        <taxon>Flavobacteriales</taxon>
        <taxon>Flavobacteriaceae</taxon>
        <taxon>Euzebyella</taxon>
    </lineage>
</organism>
<protein>
    <submittedName>
        <fullName evidence="1">Uncharacterized protein</fullName>
    </submittedName>
</protein>
<dbReference type="Proteomes" id="UP001595814">
    <property type="component" value="Unassembled WGS sequence"/>
</dbReference>
<comment type="caution">
    <text evidence="1">The sequence shown here is derived from an EMBL/GenBank/DDBJ whole genome shotgun (WGS) entry which is preliminary data.</text>
</comment>
<gene>
    <name evidence="1" type="ORF">ACFOUT_04980</name>
</gene>
<accession>A0ABV8JM53</accession>
<sequence length="284" mass="32549">MNKITFYILISFLLHSCANHGQLKFLAKLPKDLKENSGIAYFSGDTAWFVADSGNSDDIYQVNFEGKLVKKLEVKNAKNRDWEELTEDKKGNLYIGNFGNNYNDRDDLVIYKLPNPEIEPGKKIDAQKIEFRFPEQKDFPPKKKDLIYDAEAMFHYKGFLYIFTKDRANPFTGRTALYKVPDTEGNYDAKLISSLNICDNWDFCRITAADISNDGTTVVLLGYGKLWKFTDFSGDDFLSGKIKEYELGLRTQLESVTFLNDRELLLSDEENKKGGGNLYSFSID</sequence>
<proteinExistence type="predicted"/>
<dbReference type="RefSeq" id="WP_225621113.1">
    <property type="nucleotide sequence ID" value="NZ_JACYFJ010000001.1"/>
</dbReference>
<evidence type="ECO:0000313" key="1">
    <source>
        <dbReference type="EMBL" id="MFC4095216.1"/>
    </source>
</evidence>
<dbReference type="SUPFAM" id="SSF101898">
    <property type="entry name" value="NHL repeat"/>
    <property type="match status" value="1"/>
</dbReference>
<reference evidence="2" key="1">
    <citation type="journal article" date="2019" name="Int. J. Syst. Evol. Microbiol.">
        <title>The Global Catalogue of Microorganisms (GCM) 10K type strain sequencing project: providing services to taxonomists for standard genome sequencing and annotation.</title>
        <authorList>
            <consortium name="The Broad Institute Genomics Platform"/>
            <consortium name="The Broad Institute Genome Sequencing Center for Infectious Disease"/>
            <person name="Wu L."/>
            <person name="Ma J."/>
        </authorList>
    </citation>
    <scope>NUCLEOTIDE SEQUENCE [LARGE SCALE GENOMIC DNA]</scope>
    <source>
        <strain evidence="2">CECT 7477</strain>
    </source>
</reference>
<dbReference type="EMBL" id="JBHSAW010000004">
    <property type="protein sequence ID" value="MFC4095216.1"/>
    <property type="molecule type" value="Genomic_DNA"/>
</dbReference>
<keyword evidence="2" id="KW-1185">Reference proteome</keyword>
<evidence type="ECO:0000313" key="2">
    <source>
        <dbReference type="Proteomes" id="UP001595814"/>
    </source>
</evidence>